<comment type="caution">
    <text evidence="2">The sequence shown here is derived from an EMBL/GenBank/DDBJ whole genome shotgun (WGS) entry which is preliminary data.</text>
</comment>
<evidence type="ECO:0000313" key="2">
    <source>
        <dbReference type="EMBL" id="PIN26032.1"/>
    </source>
</evidence>
<protein>
    <submittedName>
        <fullName evidence="2">Uncharacterized protein</fullName>
    </submittedName>
</protein>
<keyword evidence="3" id="KW-1185">Reference proteome</keyword>
<evidence type="ECO:0000256" key="1">
    <source>
        <dbReference type="SAM" id="MobiDB-lite"/>
    </source>
</evidence>
<name>A0A2G9I8F4_9LAMI</name>
<feature type="region of interest" description="Disordered" evidence="1">
    <location>
        <begin position="1"/>
        <end position="107"/>
    </location>
</feature>
<accession>A0A2G9I8F4</accession>
<proteinExistence type="predicted"/>
<gene>
    <name evidence="2" type="ORF">CDL12_01229</name>
</gene>
<organism evidence="2 3">
    <name type="scientific">Handroanthus impetiginosus</name>
    <dbReference type="NCBI Taxonomy" id="429701"/>
    <lineage>
        <taxon>Eukaryota</taxon>
        <taxon>Viridiplantae</taxon>
        <taxon>Streptophyta</taxon>
        <taxon>Embryophyta</taxon>
        <taxon>Tracheophyta</taxon>
        <taxon>Spermatophyta</taxon>
        <taxon>Magnoliopsida</taxon>
        <taxon>eudicotyledons</taxon>
        <taxon>Gunneridae</taxon>
        <taxon>Pentapetalae</taxon>
        <taxon>asterids</taxon>
        <taxon>lamiids</taxon>
        <taxon>Lamiales</taxon>
        <taxon>Bignoniaceae</taxon>
        <taxon>Crescentiina</taxon>
        <taxon>Tabebuia alliance</taxon>
        <taxon>Handroanthus</taxon>
    </lineage>
</organism>
<evidence type="ECO:0000313" key="3">
    <source>
        <dbReference type="Proteomes" id="UP000231279"/>
    </source>
</evidence>
<feature type="compositionally biased region" description="Polar residues" evidence="1">
    <location>
        <begin position="61"/>
        <end position="70"/>
    </location>
</feature>
<feature type="compositionally biased region" description="Basic and acidic residues" evidence="1">
    <location>
        <begin position="42"/>
        <end position="60"/>
    </location>
</feature>
<dbReference type="EMBL" id="NKXS01000157">
    <property type="protein sequence ID" value="PIN26032.1"/>
    <property type="molecule type" value="Genomic_DNA"/>
</dbReference>
<feature type="compositionally biased region" description="Gly residues" evidence="1">
    <location>
        <begin position="94"/>
        <end position="107"/>
    </location>
</feature>
<dbReference type="Proteomes" id="UP000231279">
    <property type="component" value="Unassembled WGS sequence"/>
</dbReference>
<feature type="compositionally biased region" description="Polar residues" evidence="1">
    <location>
        <begin position="18"/>
        <end position="36"/>
    </location>
</feature>
<sequence length="107" mass="11432">MGHNARTCGRNERRVGRKTSNQHETQATGPQVNNIVNMPPTDQERTGSKRSRICSEKEQDVISTQQSITSFGRGMGRGRGRGKPAASAPPMVGSGRGIGTGRGKGKK</sequence>
<dbReference type="AlphaFoldDB" id="A0A2G9I8F4"/>
<reference evidence="3" key="1">
    <citation type="journal article" date="2018" name="Gigascience">
        <title>Genome assembly of the Pink Ipe (Handroanthus impetiginosus, Bignoniaceae), a highly valued, ecologically keystone Neotropical timber forest tree.</title>
        <authorList>
            <person name="Silva-Junior O.B."/>
            <person name="Grattapaglia D."/>
            <person name="Novaes E."/>
            <person name="Collevatti R.G."/>
        </authorList>
    </citation>
    <scope>NUCLEOTIDE SEQUENCE [LARGE SCALE GENOMIC DNA]</scope>
    <source>
        <strain evidence="3">cv. UFG-1</strain>
    </source>
</reference>